<dbReference type="GO" id="GO:0042802">
    <property type="term" value="F:identical protein binding"/>
    <property type="evidence" value="ECO:0007669"/>
    <property type="project" value="TreeGrafter"/>
</dbReference>
<dbReference type="AlphaFoldDB" id="A0A846ZHK3"/>
<dbReference type="FunFam" id="3.40.640.10:FF:000004">
    <property type="entry name" value="Acetylornithine aminotransferase"/>
    <property type="match status" value="1"/>
</dbReference>
<comment type="similarity">
    <text evidence="5">Belongs to the class-III pyridoxal-phosphate-dependent aminotransferase family.</text>
</comment>
<dbReference type="InterPro" id="IPR050103">
    <property type="entry name" value="Class-III_PLP-dep_AT"/>
</dbReference>
<dbReference type="Gene3D" id="3.40.640.10">
    <property type="entry name" value="Type I PLP-dependent aspartate aminotransferase-like (Major domain)"/>
    <property type="match status" value="1"/>
</dbReference>
<evidence type="ECO:0000313" key="7">
    <source>
        <dbReference type="Proteomes" id="UP000590460"/>
    </source>
</evidence>
<dbReference type="SUPFAM" id="SSF53383">
    <property type="entry name" value="PLP-dependent transferases"/>
    <property type="match status" value="1"/>
</dbReference>
<protein>
    <submittedName>
        <fullName evidence="6">Acetylornithine transaminase</fullName>
        <ecNumber evidence="6">2.6.1.11</ecNumber>
    </submittedName>
</protein>
<dbReference type="EC" id="2.6.1.11" evidence="6"/>
<dbReference type="InterPro" id="IPR015424">
    <property type="entry name" value="PyrdxlP-dep_Trfase"/>
</dbReference>
<name>A0A846ZHK3_9LACO</name>
<dbReference type="Proteomes" id="UP000590460">
    <property type="component" value="Unassembled WGS sequence"/>
</dbReference>
<comment type="caution">
    <text evidence="6">The sequence shown here is derived from an EMBL/GenBank/DDBJ whole genome shotgun (WGS) entry which is preliminary data.</text>
</comment>
<evidence type="ECO:0000256" key="1">
    <source>
        <dbReference type="ARBA" id="ARBA00001933"/>
    </source>
</evidence>
<keyword evidence="2 6" id="KW-0032">Aminotransferase</keyword>
<comment type="cofactor">
    <cofactor evidence="1">
        <name>pyridoxal 5'-phosphate</name>
        <dbReference type="ChEBI" id="CHEBI:597326"/>
    </cofactor>
</comment>
<proteinExistence type="inferred from homology"/>
<accession>A0A846ZHK3</accession>
<dbReference type="EMBL" id="JAAXPO010000008">
    <property type="protein sequence ID" value="NKZ18965.1"/>
    <property type="molecule type" value="Genomic_DNA"/>
</dbReference>
<evidence type="ECO:0000256" key="4">
    <source>
        <dbReference type="ARBA" id="ARBA00022898"/>
    </source>
</evidence>
<dbReference type="InterPro" id="IPR015422">
    <property type="entry name" value="PyrdxlP-dep_Trfase_small"/>
</dbReference>
<organism evidence="6 7">
    <name type="scientific">Leuconostoc holzapfelii</name>
    <dbReference type="NCBI Taxonomy" id="434464"/>
    <lineage>
        <taxon>Bacteria</taxon>
        <taxon>Bacillati</taxon>
        <taxon>Bacillota</taxon>
        <taxon>Bacilli</taxon>
        <taxon>Lactobacillales</taxon>
        <taxon>Lactobacillaceae</taxon>
        <taxon>Leuconostoc</taxon>
    </lineage>
</organism>
<dbReference type="InterPro" id="IPR049704">
    <property type="entry name" value="Aminotrans_3_PPA_site"/>
</dbReference>
<dbReference type="PIRSF" id="PIRSF000521">
    <property type="entry name" value="Transaminase_4ab_Lys_Orn"/>
    <property type="match status" value="1"/>
</dbReference>
<dbReference type="InterPro" id="IPR005814">
    <property type="entry name" value="Aminotrans_3"/>
</dbReference>
<dbReference type="PANTHER" id="PTHR11986:SF79">
    <property type="entry name" value="ACETYLORNITHINE AMINOTRANSFERASE, MITOCHONDRIAL"/>
    <property type="match status" value="1"/>
</dbReference>
<dbReference type="InterPro" id="IPR015421">
    <property type="entry name" value="PyrdxlP-dep_Trfase_major"/>
</dbReference>
<dbReference type="CDD" id="cd00610">
    <property type="entry name" value="OAT_like"/>
    <property type="match status" value="1"/>
</dbReference>
<evidence type="ECO:0000256" key="3">
    <source>
        <dbReference type="ARBA" id="ARBA00022679"/>
    </source>
</evidence>
<dbReference type="GO" id="GO:0003992">
    <property type="term" value="F:N2-acetyl-L-ornithine:2-oxoglutarate 5-aminotransferase activity"/>
    <property type="evidence" value="ECO:0007669"/>
    <property type="project" value="UniProtKB-EC"/>
</dbReference>
<dbReference type="Pfam" id="PF00202">
    <property type="entry name" value="Aminotran_3"/>
    <property type="match status" value="1"/>
</dbReference>
<evidence type="ECO:0000256" key="2">
    <source>
        <dbReference type="ARBA" id="ARBA00022576"/>
    </source>
</evidence>
<sequence length="373" mass="39693">MTLFPNYHRAPVTFTQAQNATWFDDQGQAYSDLTSGIGVYNIGATHPKVVAALTQQAEKMWHLPNLYQNPLQEAVAQQLGGPDYTTYFANSGAEANEAAIKLARLVTGKSTIISFTNSFHGRTYAAMSATGQDSIHAGLPMLTGFTYAKFNDIASVKAQITDDTAAIMLELVQGEGGVFPADPAFITELVALAQTNGILLLVDEVQTGMGRTGTRFAFEQYGFTPDIFTTAKGLANGIPVGAMLAKNAYADALGYGTHGSTFGGNPLVMSAAQATLTVLDDVLPTLPEKIALFWDKLAEFKNLSVVDDVRGLGMMAGIALTVPVESVVADLLAAHIIVLSAGHNTLRLLPPLTIPTTQLLETLDKIKIQLGKN</sequence>
<dbReference type="Gene3D" id="3.90.1150.10">
    <property type="entry name" value="Aspartate Aminotransferase, domain 1"/>
    <property type="match status" value="1"/>
</dbReference>
<dbReference type="NCBIfam" id="NF002325">
    <property type="entry name" value="PRK01278.1"/>
    <property type="match status" value="1"/>
</dbReference>
<dbReference type="RefSeq" id="WP_168677480.1">
    <property type="nucleotide sequence ID" value="NZ_BPKV01000009.1"/>
</dbReference>
<gene>
    <name evidence="6" type="ORF">HF966_07245</name>
</gene>
<dbReference type="PROSITE" id="PS00600">
    <property type="entry name" value="AA_TRANSFER_CLASS_3"/>
    <property type="match status" value="1"/>
</dbReference>
<dbReference type="PANTHER" id="PTHR11986">
    <property type="entry name" value="AMINOTRANSFERASE CLASS III"/>
    <property type="match status" value="1"/>
</dbReference>
<keyword evidence="4 5" id="KW-0663">Pyridoxal phosphate</keyword>
<evidence type="ECO:0000256" key="5">
    <source>
        <dbReference type="RuleBase" id="RU003560"/>
    </source>
</evidence>
<evidence type="ECO:0000313" key="6">
    <source>
        <dbReference type="EMBL" id="NKZ18965.1"/>
    </source>
</evidence>
<keyword evidence="3 6" id="KW-0808">Transferase</keyword>
<reference evidence="6 7" key="1">
    <citation type="submission" date="2020-04" db="EMBL/GenBank/DDBJ databases">
        <title>MicrobeNet Type strains.</title>
        <authorList>
            <person name="Nicholson A.C."/>
        </authorList>
    </citation>
    <scope>NUCLEOTIDE SEQUENCE [LARGE SCALE GENOMIC DNA]</scope>
    <source>
        <strain evidence="6 7">CCUG 54536</strain>
    </source>
</reference>
<dbReference type="GO" id="GO:0030170">
    <property type="term" value="F:pyridoxal phosphate binding"/>
    <property type="evidence" value="ECO:0007669"/>
    <property type="project" value="InterPro"/>
</dbReference>